<dbReference type="EMBL" id="BMAU01021359">
    <property type="protein sequence ID" value="GFY22254.1"/>
    <property type="molecule type" value="Genomic_DNA"/>
</dbReference>
<evidence type="ECO:0000313" key="1">
    <source>
        <dbReference type="EMBL" id="GFY22254.1"/>
    </source>
</evidence>
<protein>
    <submittedName>
        <fullName evidence="1">Uncharacterized protein</fullName>
    </submittedName>
</protein>
<proteinExistence type="predicted"/>
<dbReference type="Proteomes" id="UP000887159">
    <property type="component" value="Unassembled WGS sequence"/>
</dbReference>
<comment type="caution">
    <text evidence="1">The sequence shown here is derived from an EMBL/GenBank/DDBJ whole genome shotgun (WGS) entry which is preliminary data.</text>
</comment>
<accession>A0A8X6VTP0</accession>
<dbReference type="AlphaFoldDB" id="A0A8X6VTP0"/>
<evidence type="ECO:0000313" key="2">
    <source>
        <dbReference type="Proteomes" id="UP000887159"/>
    </source>
</evidence>
<organism evidence="1 2">
    <name type="scientific">Trichonephila clavipes</name>
    <name type="common">Golden silk orbweaver</name>
    <name type="synonym">Nephila clavipes</name>
    <dbReference type="NCBI Taxonomy" id="2585209"/>
    <lineage>
        <taxon>Eukaryota</taxon>
        <taxon>Metazoa</taxon>
        <taxon>Ecdysozoa</taxon>
        <taxon>Arthropoda</taxon>
        <taxon>Chelicerata</taxon>
        <taxon>Arachnida</taxon>
        <taxon>Araneae</taxon>
        <taxon>Araneomorphae</taxon>
        <taxon>Entelegynae</taxon>
        <taxon>Araneoidea</taxon>
        <taxon>Nephilidae</taxon>
        <taxon>Trichonephila</taxon>
    </lineage>
</organism>
<keyword evidence="2" id="KW-1185">Reference proteome</keyword>
<name>A0A8X6VTP0_TRICX</name>
<sequence>MVVRNKAMLEARFYASRQTKSQNPVDFVYELLKLQKALKLEMTELNLIQHIVSRLEPQVQDYVEKQGPSENFSRRYRRHGGRLNILKVQDDQDDQSQSVKDIPIRLSAICMSPVELPYAPILLDETFTKALWDTGVDFISESKIILDFDTKLLAIQDLQIEDNTIQEGNLSIDISETKLNVVANVSYKNSVESIVGENVACALIRDLVLSSREHAIEEQRRYPELGHIYRYLENPEDSSVNATIYENWSRDFRLVESLLFYAKYATTEGEMRMYIPQSLRGEIMLEFLSLMTSP</sequence>
<gene>
    <name evidence="1" type="primary">NCL1_45524</name>
    <name evidence="1" type="ORF">TNCV_3298971</name>
</gene>
<reference evidence="1" key="1">
    <citation type="submission" date="2020-08" db="EMBL/GenBank/DDBJ databases">
        <title>Multicomponent nature underlies the extraordinary mechanical properties of spider dragline silk.</title>
        <authorList>
            <person name="Kono N."/>
            <person name="Nakamura H."/>
            <person name="Mori M."/>
            <person name="Yoshida Y."/>
            <person name="Ohtoshi R."/>
            <person name="Malay A.D."/>
            <person name="Moran D.A.P."/>
            <person name="Tomita M."/>
            <person name="Numata K."/>
            <person name="Arakawa K."/>
        </authorList>
    </citation>
    <scope>NUCLEOTIDE SEQUENCE</scope>
</reference>